<dbReference type="InterPro" id="IPR007016">
    <property type="entry name" value="O-antigen_ligase-rel_domated"/>
</dbReference>
<dbReference type="Proteomes" id="UP001589894">
    <property type="component" value="Unassembled WGS sequence"/>
</dbReference>
<evidence type="ECO:0000256" key="3">
    <source>
        <dbReference type="ARBA" id="ARBA00022989"/>
    </source>
</evidence>
<feature type="transmembrane region" description="Helical" evidence="5">
    <location>
        <begin position="252"/>
        <end position="270"/>
    </location>
</feature>
<sequence>MRSAAMSSAALRPVAVGVLTGVAAGVAGLVVVLPADGSFVAALLGGSTARVGDLGLLVTGVAVCWAVFTLWPSTVLPTAVITVTNLAGLFGDGSIRAVMGVHALVLVAGAAGLITRRLLFRHPEARCRTVADVPMAVAALVIVTGAGYGLLLGNAPFGVMLAGYHFAVIPAYYFLATYTLNTPARLRSAAVLFVSASALLIVTSLAAPGRHGGVWALVIALPLLVISCRTTGWRRIGLVAIAALHLMDVALAAYRTTWVATGVAVLVLLLRGDRAVRRMTAATVLASTTLLVGVFALSSGVRIRAESMDSAFDRDAGFRVPEAMVGLRVFLHHPILGGGIGQVTPQAYLSGRGFMEVGPLYHVYHVMILANLGLVGLAALLWPLIRTLRVGLAFRSGPPFAFAALICGFIVAVAFSGPTTGHWTLGLLPALVLLTMRWGMAGADAPAGHPPAAAVPAVGGAAAAAPRQSAEPIDDGRPVHPVFMEAR</sequence>
<feature type="transmembrane region" description="Helical" evidence="5">
    <location>
        <begin position="157"/>
        <end position="176"/>
    </location>
</feature>
<keyword evidence="7" id="KW-0436">Ligase</keyword>
<feature type="transmembrane region" description="Helical" evidence="5">
    <location>
        <begin position="93"/>
        <end position="113"/>
    </location>
</feature>
<keyword evidence="4 5" id="KW-0472">Membrane</keyword>
<dbReference type="EMBL" id="JBHLUE010000026">
    <property type="protein sequence ID" value="MFC0567800.1"/>
    <property type="molecule type" value="Genomic_DNA"/>
</dbReference>
<feature type="transmembrane region" description="Helical" evidence="5">
    <location>
        <begin position="133"/>
        <end position="151"/>
    </location>
</feature>
<dbReference type="RefSeq" id="WP_377343143.1">
    <property type="nucleotide sequence ID" value="NZ_JBHLUE010000026.1"/>
</dbReference>
<reference evidence="7 8" key="1">
    <citation type="submission" date="2024-09" db="EMBL/GenBank/DDBJ databases">
        <authorList>
            <person name="Sun Q."/>
            <person name="Mori K."/>
        </authorList>
    </citation>
    <scope>NUCLEOTIDE SEQUENCE [LARGE SCALE GENOMIC DNA]</scope>
    <source>
        <strain evidence="7 8">TBRC 2205</strain>
    </source>
</reference>
<feature type="domain" description="O-antigen ligase-related" evidence="6">
    <location>
        <begin position="242"/>
        <end position="381"/>
    </location>
</feature>
<dbReference type="GO" id="GO:0016874">
    <property type="term" value="F:ligase activity"/>
    <property type="evidence" value="ECO:0007669"/>
    <property type="project" value="UniProtKB-KW"/>
</dbReference>
<comment type="caution">
    <text evidence="7">The sequence shown here is derived from an EMBL/GenBank/DDBJ whole genome shotgun (WGS) entry which is preliminary data.</text>
</comment>
<name>A0ABV6P447_9ACTN</name>
<feature type="transmembrane region" description="Helical" evidence="5">
    <location>
        <begin position="213"/>
        <end position="231"/>
    </location>
</feature>
<feature type="transmembrane region" description="Helical" evidence="5">
    <location>
        <begin position="421"/>
        <end position="440"/>
    </location>
</feature>
<keyword evidence="3 5" id="KW-1133">Transmembrane helix</keyword>
<feature type="transmembrane region" description="Helical" evidence="5">
    <location>
        <begin position="363"/>
        <end position="385"/>
    </location>
</feature>
<proteinExistence type="predicted"/>
<feature type="transmembrane region" description="Helical" evidence="5">
    <location>
        <begin position="397"/>
        <end position="415"/>
    </location>
</feature>
<feature type="transmembrane region" description="Helical" evidence="5">
    <location>
        <begin position="54"/>
        <end position="73"/>
    </location>
</feature>
<evidence type="ECO:0000256" key="1">
    <source>
        <dbReference type="ARBA" id="ARBA00004141"/>
    </source>
</evidence>
<evidence type="ECO:0000256" key="4">
    <source>
        <dbReference type="ARBA" id="ARBA00023136"/>
    </source>
</evidence>
<organism evidence="7 8">
    <name type="scientific">Plantactinospora siamensis</name>
    <dbReference type="NCBI Taxonomy" id="555372"/>
    <lineage>
        <taxon>Bacteria</taxon>
        <taxon>Bacillati</taxon>
        <taxon>Actinomycetota</taxon>
        <taxon>Actinomycetes</taxon>
        <taxon>Micromonosporales</taxon>
        <taxon>Micromonosporaceae</taxon>
        <taxon>Plantactinospora</taxon>
    </lineage>
</organism>
<comment type="subcellular location">
    <subcellularLocation>
        <location evidence="1">Membrane</location>
        <topology evidence="1">Multi-pass membrane protein</topology>
    </subcellularLocation>
</comment>
<evidence type="ECO:0000256" key="5">
    <source>
        <dbReference type="SAM" id="Phobius"/>
    </source>
</evidence>
<evidence type="ECO:0000313" key="8">
    <source>
        <dbReference type="Proteomes" id="UP001589894"/>
    </source>
</evidence>
<keyword evidence="8" id="KW-1185">Reference proteome</keyword>
<protein>
    <submittedName>
        <fullName evidence="7">O-antigen ligase family protein</fullName>
    </submittedName>
</protein>
<evidence type="ECO:0000313" key="7">
    <source>
        <dbReference type="EMBL" id="MFC0567800.1"/>
    </source>
</evidence>
<feature type="transmembrane region" description="Helical" evidence="5">
    <location>
        <begin position="188"/>
        <end position="207"/>
    </location>
</feature>
<feature type="transmembrane region" description="Helical" evidence="5">
    <location>
        <begin position="282"/>
        <end position="303"/>
    </location>
</feature>
<accession>A0ABV6P447</accession>
<dbReference type="Pfam" id="PF04932">
    <property type="entry name" value="Wzy_C"/>
    <property type="match status" value="1"/>
</dbReference>
<keyword evidence="2 5" id="KW-0812">Transmembrane</keyword>
<gene>
    <name evidence="7" type="ORF">ACFFHU_27125</name>
</gene>
<evidence type="ECO:0000256" key="2">
    <source>
        <dbReference type="ARBA" id="ARBA00022692"/>
    </source>
</evidence>
<feature type="transmembrane region" description="Helical" evidence="5">
    <location>
        <begin position="14"/>
        <end position="33"/>
    </location>
</feature>
<evidence type="ECO:0000259" key="6">
    <source>
        <dbReference type="Pfam" id="PF04932"/>
    </source>
</evidence>